<name>A0AA39WJI2_9PEZI</name>
<evidence type="ECO:0000313" key="2">
    <source>
        <dbReference type="EMBL" id="KAK0616569.1"/>
    </source>
</evidence>
<gene>
    <name evidence="2" type="ORF">B0T14DRAFT_249301</name>
</gene>
<proteinExistence type="predicted"/>
<dbReference type="Proteomes" id="UP001175000">
    <property type="component" value="Unassembled WGS sequence"/>
</dbReference>
<feature type="domain" description="Heterokaryon incompatibility" evidence="1">
    <location>
        <begin position="10"/>
        <end position="55"/>
    </location>
</feature>
<reference evidence="2" key="1">
    <citation type="submission" date="2023-06" db="EMBL/GenBank/DDBJ databases">
        <title>Genome-scale phylogeny and comparative genomics of the fungal order Sordariales.</title>
        <authorList>
            <consortium name="Lawrence Berkeley National Laboratory"/>
            <person name="Hensen N."/>
            <person name="Bonometti L."/>
            <person name="Westerberg I."/>
            <person name="Brannstrom I.O."/>
            <person name="Guillou S."/>
            <person name="Cros-Aarteil S."/>
            <person name="Calhoun S."/>
            <person name="Haridas S."/>
            <person name="Kuo A."/>
            <person name="Mondo S."/>
            <person name="Pangilinan J."/>
            <person name="Riley R."/>
            <person name="Labutti K."/>
            <person name="Andreopoulos B."/>
            <person name="Lipzen A."/>
            <person name="Chen C."/>
            <person name="Yanf M."/>
            <person name="Daum C."/>
            <person name="Ng V."/>
            <person name="Clum A."/>
            <person name="Steindorff A."/>
            <person name="Ohm R."/>
            <person name="Martin F."/>
            <person name="Silar P."/>
            <person name="Natvig D."/>
            <person name="Lalanne C."/>
            <person name="Gautier V."/>
            <person name="Ament-Velasquez S.L."/>
            <person name="Kruys A."/>
            <person name="Hutchinson M.I."/>
            <person name="Powell A.J."/>
            <person name="Barry K."/>
            <person name="Miller A.N."/>
            <person name="Grigoriev I.V."/>
            <person name="Debuchy R."/>
            <person name="Gladieux P."/>
            <person name="Thoren M.H."/>
            <person name="Johannesson H."/>
        </authorList>
    </citation>
    <scope>NUCLEOTIDE SEQUENCE</scope>
    <source>
        <strain evidence="2">CBS 606.72</strain>
    </source>
</reference>
<accession>A0AA39WJI2</accession>
<sequence>MGRLYLHKPQDEAEKVSQIPLMEVIYTWATIVYVWLGEGTESSDRAMKTLSQLGSLVPPLPLSIFAARTESARKSQDLRWWVQNSWNVLPNRSLCVWHLSIVGFELAARGH</sequence>
<evidence type="ECO:0000313" key="3">
    <source>
        <dbReference type="Proteomes" id="UP001175000"/>
    </source>
</evidence>
<protein>
    <recommendedName>
        <fullName evidence="1">Heterokaryon incompatibility domain-containing protein</fullName>
    </recommendedName>
</protein>
<dbReference type="EMBL" id="JAULSU010000005">
    <property type="protein sequence ID" value="KAK0616569.1"/>
    <property type="molecule type" value="Genomic_DNA"/>
</dbReference>
<dbReference type="AlphaFoldDB" id="A0AA39WJI2"/>
<dbReference type="InterPro" id="IPR010730">
    <property type="entry name" value="HET"/>
</dbReference>
<organism evidence="2 3">
    <name type="scientific">Immersiella caudata</name>
    <dbReference type="NCBI Taxonomy" id="314043"/>
    <lineage>
        <taxon>Eukaryota</taxon>
        <taxon>Fungi</taxon>
        <taxon>Dikarya</taxon>
        <taxon>Ascomycota</taxon>
        <taxon>Pezizomycotina</taxon>
        <taxon>Sordariomycetes</taxon>
        <taxon>Sordariomycetidae</taxon>
        <taxon>Sordariales</taxon>
        <taxon>Lasiosphaeriaceae</taxon>
        <taxon>Immersiella</taxon>
    </lineage>
</organism>
<dbReference type="Pfam" id="PF06985">
    <property type="entry name" value="HET"/>
    <property type="match status" value="1"/>
</dbReference>
<comment type="caution">
    <text evidence="2">The sequence shown here is derived from an EMBL/GenBank/DDBJ whole genome shotgun (WGS) entry which is preliminary data.</text>
</comment>
<evidence type="ECO:0000259" key="1">
    <source>
        <dbReference type="Pfam" id="PF06985"/>
    </source>
</evidence>
<keyword evidence="3" id="KW-1185">Reference proteome</keyword>